<evidence type="ECO:0008006" key="4">
    <source>
        <dbReference type="Google" id="ProtNLM"/>
    </source>
</evidence>
<sequence>MKKQILVLSILSISTLITGQVSAEEIKGLTVFGDSLSDNGNAFKATNGFFPPNNLYPSQGRFSNGQVWVEYFNDDPRFTNNISNFAFGGAQTGTENAENLKFPPGFLPFPLPGLQTEIDQVLAKTPRLDSNRLYVIWAGGNDYLNAPPNPIISVTNLTTAINKLTSAGAIYSL</sequence>
<accession>A0A7H0EZ88</accession>
<protein>
    <recommendedName>
        <fullName evidence="4">GDSL family lipase</fullName>
    </recommendedName>
</protein>
<gene>
    <name evidence="2" type="ORF">IAR63_14850</name>
</gene>
<evidence type="ECO:0000313" key="3">
    <source>
        <dbReference type="Proteomes" id="UP000516013"/>
    </source>
</evidence>
<evidence type="ECO:0000313" key="2">
    <source>
        <dbReference type="EMBL" id="QNP29104.1"/>
    </source>
</evidence>
<dbReference type="EMBL" id="CP060822">
    <property type="protein sequence ID" value="QNP29104.1"/>
    <property type="molecule type" value="Genomic_DNA"/>
</dbReference>
<name>A0A7H0EZ88_9CYAN</name>
<dbReference type="InterPro" id="IPR036514">
    <property type="entry name" value="SGNH_hydro_sf"/>
</dbReference>
<dbReference type="InterPro" id="IPR001087">
    <property type="entry name" value="GDSL"/>
</dbReference>
<dbReference type="AlphaFoldDB" id="A0A7H0EZ88"/>
<dbReference type="GO" id="GO:0016788">
    <property type="term" value="F:hydrolase activity, acting on ester bonds"/>
    <property type="evidence" value="ECO:0007669"/>
    <property type="project" value="InterPro"/>
</dbReference>
<reference evidence="2 3" key="1">
    <citation type="submission" date="2020-08" db="EMBL/GenBank/DDBJ databases">
        <title>Complete genome sequence of Raphidiopsis curvispora isolated from drinking water reservoir in South Korea.</title>
        <authorList>
            <person name="Jeong J."/>
        </authorList>
    </citation>
    <scope>NUCLEOTIDE SEQUENCE [LARGE SCALE GENOMIC DNA]</scope>
    <source>
        <strain evidence="2 3">GIHE-G1</strain>
    </source>
</reference>
<keyword evidence="1" id="KW-0732">Signal</keyword>
<dbReference type="Gene3D" id="3.40.50.1110">
    <property type="entry name" value="SGNH hydrolase"/>
    <property type="match status" value="1"/>
</dbReference>
<evidence type="ECO:0000256" key="1">
    <source>
        <dbReference type="SAM" id="SignalP"/>
    </source>
</evidence>
<feature type="chain" id="PRO_5028973123" description="GDSL family lipase" evidence="1">
    <location>
        <begin position="24"/>
        <end position="173"/>
    </location>
</feature>
<keyword evidence="3" id="KW-1185">Reference proteome</keyword>
<dbReference type="RefSeq" id="WP_187705806.1">
    <property type="nucleotide sequence ID" value="NZ_CP060822.1"/>
</dbReference>
<dbReference type="Pfam" id="PF00657">
    <property type="entry name" value="Lipase_GDSL"/>
    <property type="match status" value="1"/>
</dbReference>
<organism evidence="2 3">
    <name type="scientific">Cylindrospermopsis curvispora GIHE-G1</name>
    <dbReference type="NCBI Taxonomy" id="2666332"/>
    <lineage>
        <taxon>Bacteria</taxon>
        <taxon>Bacillati</taxon>
        <taxon>Cyanobacteriota</taxon>
        <taxon>Cyanophyceae</taxon>
        <taxon>Nostocales</taxon>
        <taxon>Aphanizomenonaceae</taxon>
        <taxon>Cylindrospermopsis</taxon>
    </lineage>
</organism>
<feature type="signal peptide" evidence="1">
    <location>
        <begin position="1"/>
        <end position="23"/>
    </location>
</feature>
<dbReference type="Proteomes" id="UP000516013">
    <property type="component" value="Chromosome"/>
</dbReference>
<proteinExistence type="predicted"/>
<dbReference type="SUPFAM" id="SSF52266">
    <property type="entry name" value="SGNH hydrolase"/>
    <property type="match status" value="1"/>
</dbReference>
<dbReference type="KEGG" id="ccur:IAR63_14850"/>